<comment type="caution">
    <text evidence="1">The sequence shown here is derived from an EMBL/GenBank/DDBJ whole genome shotgun (WGS) entry which is preliminary data.</text>
</comment>
<dbReference type="InterPro" id="IPR032675">
    <property type="entry name" value="LRR_dom_sf"/>
</dbReference>
<proteinExistence type="predicted"/>
<accession>A0AA88UQY5</accession>
<dbReference type="Proteomes" id="UP001187471">
    <property type="component" value="Unassembled WGS sequence"/>
</dbReference>
<dbReference type="Gene3D" id="3.80.10.10">
    <property type="entry name" value="Ribonuclease Inhibitor"/>
    <property type="match status" value="1"/>
</dbReference>
<organism evidence="1 2">
    <name type="scientific">Escallonia rubra</name>
    <dbReference type="NCBI Taxonomy" id="112253"/>
    <lineage>
        <taxon>Eukaryota</taxon>
        <taxon>Viridiplantae</taxon>
        <taxon>Streptophyta</taxon>
        <taxon>Embryophyta</taxon>
        <taxon>Tracheophyta</taxon>
        <taxon>Spermatophyta</taxon>
        <taxon>Magnoliopsida</taxon>
        <taxon>eudicotyledons</taxon>
        <taxon>Gunneridae</taxon>
        <taxon>Pentapetalae</taxon>
        <taxon>asterids</taxon>
        <taxon>campanulids</taxon>
        <taxon>Escalloniales</taxon>
        <taxon>Escalloniaceae</taxon>
        <taxon>Escallonia</taxon>
    </lineage>
</organism>
<reference evidence="1" key="1">
    <citation type="submission" date="2022-12" db="EMBL/GenBank/DDBJ databases">
        <title>Draft genome assemblies for two species of Escallonia (Escalloniales).</title>
        <authorList>
            <person name="Chanderbali A."/>
            <person name="Dervinis C."/>
            <person name="Anghel I."/>
            <person name="Soltis D."/>
            <person name="Soltis P."/>
            <person name="Zapata F."/>
        </authorList>
    </citation>
    <scope>NUCLEOTIDE SEQUENCE</scope>
    <source>
        <strain evidence="1">UCBG92.1500</strain>
        <tissue evidence="1">Leaf</tissue>
    </source>
</reference>
<evidence type="ECO:0000313" key="1">
    <source>
        <dbReference type="EMBL" id="KAK2994184.1"/>
    </source>
</evidence>
<dbReference type="EMBL" id="JAVXUO010000237">
    <property type="protein sequence ID" value="KAK2994184.1"/>
    <property type="molecule type" value="Genomic_DNA"/>
</dbReference>
<sequence length="79" mass="9007">MPLTMRFLPSWTLGEIREQSLLDLSGNALTGLIPPQLSLCKQLTHIDLNDNLEFTTLRRAQAFIESTYRTSPSRPIQLH</sequence>
<dbReference type="AlphaFoldDB" id="A0AA88UQY5"/>
<dbReference type="SUPFAM" id="SSF52058">
    <property type="entry name" value="L domain-like"/>
    <property type="match status" value="1"/>
</dbReference>
<protein>
    <submittedName>
        <fullName evidence="1">Uncharacterized protein</fullName>
    </submittedName>
</protein>
<keyword evidence="2" id="KW-1185">Reference proteome</keyword>
<gene>
    <name evidence="1" type="ORF">RJ640_018169</name>
</gene>
<name>A0AA88UQY5_9ASTE</name>
<evidence type="ECO:0000313" key="2">
    <source>
        <dbReference type="Proteomes" id="UP001187471"/>
    </source>
</evidence>